<dbReference type="PANTHER" id="PTHR21221">
    <property type="entry name" value="UREIDOGLYCOLATE HYDROLASE"/>
    <property type="match status" value="1"/>
</dbReference>
<keyword evidence="3" id="KW-0456">Lyase</keyword>
<dbReference type="CDD" id="cd20298">
    <property type="entry name" value="cupin_UAH"/>
    <property type="match status" value="1"/>
</dbReference>
<dbReference type="InterPro" id="IPR007247">
    <property type="entry name" value="Ureidogly_lyase"/>
</dbReference>
<dbReference type="EMBL" id="DS989825">
    <property type="protein sequence ID" value="EFR02104.1"/>
    <property type="molecule type" value="Genomic_DNA"/>
</dbReference>
<keyword evidence="2" id="KW-0659">Purine metabolism</keyword>
<keyword evidence="5" id="KW-0378">Hydrolase</keyword>
<dbReference type="GO" id="GO:0050385">
    <property type="term" value="F:ureidoglycolate lyase activity"/>
    <property type="evidence" value="ECO:0007669"/>
    <property type="project" value="UniProtKB-EC"/>
</dbReference>
<dbReference type="InterPro" id="IPR011051">
    <property type="entry name" value="RmlC_Cupin_sf"/>
</dbReference>
<keyword evidence="6" id="KW-1185">Reference proteome</keyword>
<evidence type="ECO:0000256" key="2">
    <source>
        <dbReference type="ARBA" id="ARBA00022631"/>
    </source>
</evidence>
<dbReference type="RefSeq" id="XP_003172515.1">
    <property type="nucleotide sequence ID" value="XM_003172467.1"/>
</dbReference>
<dbReference type="GO" id="GO:0006144">
    <property type="term" value="P:purine nucleobase metabolic process"/>
    <property type="evidence" value="ECO:0007669"/>
    <property type="project" value="UniProtKB-KW"/>
</dbReference>
<dbReference type="SUPFAM" id="SSF51182">
    <property type="entry name" value="RmlC-like cupins"/>
    <property type="match status" value="1"/>
</dbReference>
<dbReference type="GeneID" id="10027785"/>
<dbReference type="InterPro" id="IPR047233">
    <property type="entry name" value="UAH_cupin"/>
</dbReference>
<dbReference type="VEuPathDB" id="FungiDB:MGYG_05106"/>
<dbReference type="OrthoDB" id="10266039at2759"/>
<dbReference type="Gene3D" id="2.60.120.480">
    <property type="entry name" value="Ureidoglycolate hydrolase"/>
    <property type="match status" value="1"/>
</dbReference>
<sequence length="260" mass="28076">MAPALLFTPTVRVPASPLTPKSFKPFGTAIEAPLPETLNAPPSSIAGFKAPDCTAESANQGSAVKWSPISPITDSYGTSSKQGEARMSMFSCFPRELRAPLSLFPSSSSKGFSGLWNQNLSGLFDVKFLERHPYTSQSFIPLSRSLNRDHAGRRDSMTEDVFYLVIVAPSLVGQVDSATSIRDPPDLNNIQAFIAKPGQAVTYAAGSWHAPMVVIGRQRIDFVVVQYVNGIDRDDCELIGLEDGIVVEADARSSRVVAKL</sequence>
<protein>
    <submittedName>
        <fullName evidence="5">Ureidoglycolate hydrolase</fullName>
    </submittedName>
</protein>
<dbReference type="OMA" id="DCQEVAF"/>
<dbReference type="FunCoup" id="E4UYE1">
    <property type="interactions" value="71"/>
</dbReference>
<evidence type="ECO:0000313" key="6">
    <source>
        <dbReference type="Proteomes" id="UP000002669"/>
    </source>
</evidence>
<gene>
    <name evidence="5" type="ORF">MGYG_05106</name>
</gene>
<evidence type="ECO:0000313" key="5">
    <source>
        <dbReference type="EMBL" id="EFR02104.1"/>
    </source>
</evidence>
<dbReference type="AlphaFoldDB" id="E4UYE1"/>
<dbReference type="HOGENOM" id="CLU_070848_0_0_1"/>
<dbReference type="eggNOG" id="ENOG502S1JQ">
    <property type="taxonomic scope" value="Eukaryota"/>
</dbReference>
<comment type="catalytic activity">
    <reaction evidence="4">
        <text>(S)-ureidoglycolate = urea + glyoxylate</text>
        <dbReference type="Rhea" id="RHEA:11304"/>
        <dbReference type="ChEBI" id="CHEBI:16199"/>
        <dbReference type="ChEBI" id="CHEBI:36655"/>
        <dbReference type="ChEBI" id="CHEBI:57296"/>
        <dbReference type="EC" id="4.3.2.3"/>
    </reaction>
</comment>
<name>E4UYE1_ARTGP</name>
<dbReference type="InParanoid" id="E4UYE1"/>
<proteinExistence type="predicted"/>
<reference evidence="6" key="1">
    <citation type="journal article" date="2012" name="MBio">
        <title>Comparative genome analysis of Trichophyton rubrum and related dermatophytes reveals candidate genes involved in infection.</title>
        <authorList>
            <person name="Martinez D.A."/>
            <person name="Oliver B.G."/>
            <person name="Graeser Y."/>
            <person name="Goldberg J.M."/>
            <person name="Li W."/>
            <person name="Martinez-Rossi N.M."/>
            <person name="Monod M."/>
            <person name="Shelest E."/>
            <person name="Barton R.C."/>
            <person name="Birch E."/>
            <person name="Brakhage A.A."/>
            <person name="Chen Z."/>
            <person name="Gurr S.J."/>
            <person name="Heiman D."/>
            <person name="Heitman J."/>
            <person name="Kosti I."/>
            <person name="Rossi A."/>
            <person name="Saif S."/>
            <person name="Samalova M."/>
            <person name="Saunders C.W."/>
            <person name="Shea T."/>
            <person name="Summerbell R.C."/>
            <person name="Xu J."/>
            <person name="Young S."/>
            <person name="Zeng Q."/>
            <person name="Birren B.W."/>
            <person name="Cuomo C.A."/>
            <person name="White T.C."/>
        </authorList>
    </citation>
    <scope>NUCLEOTIDE SEQUENCE [LARGE SCALE GENOMIC DNA]</scope>
    <source>
        <strain evidence="6">ATCC MYA-4604 / CBS 118893</strain>
    </source>
</reference>
<dbReference type="Pfam" id="PF04115">
    <property type="entry name" value="Ureidogly_lyase"/>
    <property type="match status" value="1"/>
</dbReference>
<dbReference type="Proteomes" id="UP000002669">
    <property type="component" value="Unassembled WGS sequence"/>
</dbReference>
<dbReference type="InterPro" id="IPR024060">
    <property type="entry name" value="Ureidoglycolate_lyase_dom_sf"/>
</dbReference>
<accession>E4UYE1</accession>
<comment type="subunit">
    <text evidence="1">Homodimer.</text>
</comment>
<organism evidence="6">
    <name type="scientific">Arthroderma gypseum (strain ATCC MYA-4604 / CBS 118893)</name>
    <name type="common">Microsporum gypseum</name>
    <dbReference type="NCBI Taxonomy" id="535722"/>
    <lineage>
        <taxon>Eukaryota</taxon>
        <taxon>Fungi</taxon>
        <taxon>Dikarya</taxon>
        <taxon>Ascomycota</taxon>
        <taxon>Pezizomycotina</taxon>
        <taxon>Eurotiomycetes</taxon>
        <taxon>Eurotiomycetidae</taxon>
        <taxon>Onygenales</taxon>
        <taxon>Arthrodermataceae</taxon>
        <taxon>Nannizzia</taxon>
    </lineage>
</organism>
<evidence type="ECO:0000256" key="3">
    <source>
        <dbReference type="ARBA" id="ARBA00023239"/>
    </source>
</evidence>
<dbReference type="PANTHER" id="PTHR21221:SF1">
    <property type="entry name" value="UREIDOGLYCOLATE LYASE"/>
    <property type="match status" value="1"/>
</dbReference>
<dbReference type="GO" id="GO:0004848">
    <property type="term" value="F:ureidoglycolate hydrolase activity"/>
    <property type="evidence" value="ECO:0007669"/>
    <property type="project" value="InterPro"/>
</dbReference>
<evidence type="ECO:0000256" key="1">
    <source>
        <dbReference type="ARBA" id="ARBA00011738"/>
    </source>
</evidence>
<dbReference type="GO" id="GO:0000256">
    <property type="term" value="P:allantoin catabolic process"/>
    <property type="evidence" value="ECO:0007669"/>
    <property type="project" value="InterPro"/>
</dbReference>
<dbReference type="STRING" id="535722.E4UYE1"/>
<evidence type="ECO:0000256" key="4">
    <source>
        <dbReference type="ARBA" id="ARBA00047684"/>
    </source>
</evidence>